<comment type="caution">
    <text evidence="1">The sequence shown here is derived from an EMBL/GenBank/DDBJ whole genome shotgun (WGS) entry which is preliminary data.</text>
</comment>
<name>A0AAV9F5S5_ACOCL</name>
<sequence length="85" mass="9313">MIWGLSPSLSQGGSAPANLPRLYPYGLLSKHEGVAWAEEGEEEDEIKKLFNSGKKKKKPEKTPAEIALLVESLMAELEVTTEEDA</sequence>
<accession>A0AAV9F5S5</accession>
<dbReference type="AlphaFoldDB" id="A0AAV9F5S5"/>
<reference evidence="1" key="1">
    <citation type="journal article" date="2023" name="Nat. Commun.">
        <title>Diploid and tetraploid genomes of Acorus and the evolution of monocots.</title>
        <authorList>
            <person name="Ma L."/>
            <person name="Liu K.W."/>
            <person name="Li Z."/>
            <person name="Hsiao Y.Y."/>
            <person name="Qi Y."/>
            <person name="Fu T."/>
            <person name="Tang G.D."/>
            <person name="Zhang D."/>
            <person name="Sun W.H."/>
            <person name="Liu D.K."/>
            <person name="Li Y."/>
            <person name="Chen G.Z."/>
            <person name="Liu X.D."/>
            <person name="Liao X.Y."/>
            <person name="Jiang Y.T."/>
            <person name="Yu X."/>
            <person name="Hao Y."/>
            <person name="Huang J."/>
            <person name="Zhao X.W."/>
            <person name="Ke S."/>
            <person name="Chen Y.Y."/>
            <person name="Wu W.L."/>
            <person name="Hsu J.L."/>
            <person name="Lin Y.F."/>
            <person name="Huang M.D."/>
            <person name="Li C.Y."/>
            <person name="Huang L."/>
            <person name="Wang Z.W."/>
            <person name="Zhao X."/>
            <person name="Zhong W.Y."/>
            <person name="Peng D.H."/>
            <person name="Ahmad S."/>
            <person name="Lan S."/>
            <person name="Zhang J.S."/>
            <person name="Tsai W.C."/>
            <person name="Van de Peer Y."/>
            <person name="Liu Z.J."/>
        </authorList>
    </citation>
    <scope>NUCLEOTIDE SEQUENCE</scope>
    <source>
        <strain evidence="1">CP</strain>
    </source>
</reference>
<organism evidence="1 2">
    <name type="scientific">Acorus calamus</name>
    <name type="common">Sweet flag</name>
    <dbReference type="NCBI Taxonomy" id="4465"/>
    <lineage>
        <taxon>Eukaryota</taxon>
        <taxon>Viridiplantae</taxon>
        <taxon>Streptophyta</taxon>
        <taxon>Embryophyta</taxon>
        <taxon>Tracheophyta</taxon>
        <taxon>Spermatophyta</taxon>
        <taxon>Magnoliopsida</taxon>
        <taxon>Liliopsida</taxon>
        <taxon>Acoraceae</taxon>
        <taxon>Acorus</taxon>
    </lineage>
</organism>
<proteinExistence type="predicted"/>
<dbReference type="Proteomes" id="UP001180020">
    <property type="component" value="Unassembled WGS sequence"/>
</dbReference>
<protein>
    <submittedName>
        <fullName evidence="1">Uncharacterized protein</fullName>
    </submittedName>
</protein>
<dbReference type="InterPro" id="IPR044204">
    <property type="entry name" value="IWS1/2"/>
</dbReference>
<reference evidence="1" key="2">
    <citation type="submission" date="2023-06" db="EMBL/GenBank/DDBJ databases">
        <authorList>
            <person name="Ma L."/>
            <person name="Liu K.-W."/>
            <person name="Li Z."/>
            <person name="Hsiao Y.-Y."/>
            <person name="Qi Y."/>
            <person name="Fu T."/>
            <person name="Tang G."/>
            <person name="Zhang D."/>
            <person name="Sun W.-H."/>
            <person name="Liu D.-K."/>
            <person name="Li Y."/>
            <person name="Chen G.-Z."/>
            <person name="Liu X.-D."/>
            <person name="Liao X.-Y."/>
            <person name="Jiang Y.-T."/>
            <person name="Yu X."/>
            <person name="Hao Y."/>
            <person name="Huang J."/>
            <person name="Zhao X.-W."/>
            <person name="Ke S."/>
            <person name="Chen Y.-Y."/>
            <person name="Wu W.-L."/>
            <person name="Hsu J.-L."/>
            <person name="Lin Y.-F."/>
            <person name="Huang M.-D."/>
            <person name="Li C.-Y."/>
            <person name="Huang L."/>
            <person name="Wang Z.-W."/>
            <person name="Zhao X."/>
            <person name="Zhong W.-Y."/>
            <person name="Peng D.-H."/>
            <person name="Ahmad S."/>
            <person name="Lan S."/>
            <person name="Zhang J.-S."/>
            <person name="Tsai W.-C."/>
            <person name="Van De Peer Y."/>
            <person name="Liu Z.-J."/>
        </authorList>
    </citation>
    <scope>NUCLEOTIDE SEQUENCE</scope>
    <source>
        <strain evidence="1">CP</strain>
        <tissue evidence="1">Leaves</tissue>
    </source>
</reference>
<evidence type="ECO:0000313" key="1">
    <source>
        <dbReference type="EMBL" id="KAK1320989.1"/>
    </source>
</evidence>
<keyword evidence="2" id="KW-1185">Reference proteome</keyword>
<dbReference type="PANTHER" id="PTHR47350:SF4">
    <property type="entry name" value="PROTEIN IWS1 HOMOLOG 1"/>
    <property type="match status" value="1"/>
</dbReference>
<evidence type="ECO:0000313" key="2">
    <source>
        <dbReference type="Proteomes" id="UP001180020"/>
    </source>
</evidence>
<dbReference type="GO" id="GO:0009742">
    <property type="term" value="P:brassinosteroid mediated signaling pathway"/>
    <property type="evidence" value="ECO:0007669"/>
    <property type="project" value="InterPro"/>
</dbReference>
<dbReference type="EMBL" id="JAUJYO010000003">
    <property type="protein sequence ID" value="KAK1320989.1"/>
    <property type="molecule type" value="Genomic_DNA"/>
</dbReference>
<dbReference type="GO" id="GO:0032784">
    <property type="term" value="P:regulation of DNA-templated transcription elongation"/>
    <property type="evidence" value="ECO:0007669"/>
    <property type="project" value="InterPro"/>
</dbReference>
<gene>
    <name evidence="1" type="ORF">QJS10_CPA03g01647</name>
</gene>
<dbReference type="PANTHER" id="PTHR47350">
    <property type="entry name" value="PROTEIN IWS1 HOMOLOG 1"/>
    <property type="match status" value="1"/>
</dbReference>